<organism evidence="1 2">
    <name type="scientific">Candidatus Curtissbacteria bacterium RIFCSPHIGHO2_01_FULL_41_13</name>
    <dbReference type="NCBI Taxonomy" id="1797745"/>
    <lineage>
        <taxon>Bacteria</taxon>
        <taxon>Candidatus Curtissiibacteriota</taxon>
    </lineage>
</organism>
<dbReference type="EMBL" id="MFBA01000059">
    <property type="protein sequence ID" value="OGD84482.1"/>
    <property type="molecule type" value="Genomic_DNA"/>
</dbReference>
<comment type="caution">
    <text evidence="1">The sequence shown here is derived from an EMBL/GenBank/DDBJ whole genome shotgun (WGS) entry which is preliminary data.</text>
</comment>
<proteinExistence type="predicted"/>
<dbReference type="AlphaFoldDB" id="A0A1F5FY09"/>
<evidence type="ECO:0000313" key="2">
    <source>
        <dbReference type="Proteomes" id="UP000177069"/>
    </source>
</evidence>
<accession>A0A1F5FY09</accession>
<sequence length="209" mass="24266">MVKEIVGEGQHYRDFLQDRGFDLNSFNKLFFRQNEAVDGDGISEEGLVLKKLATLPDFNDRSLRVTNVVNTDGSDLHLLLVPKDCPRLKDLKYRPTGEMPKPNESFLVRVWNPKALSQHCQVPVLSSSPDQASHIAKRRFSDVSKVQLRDLETDPVLVTPDEWVEYWRYLILVKKEHCPDFVQRFADLRECIEQVRFERLSNLPSTILR</sequence>
<evidence type="ECO:0000313" key="1">
    <source>
        <dbReference type="EMBL" id="OGD84482.1"/>
    </source>
</evidence>
<gene>
    <name evidence="1" type="ORF">A2696_01330</name>
</gene>
<dbReference type="Proteomes" id="UP000177069">
    <property type="component" value="Unassembled WGS sequence"/>
</dbReference>
<name>A0A1F5FY09_9BACT</name>
<reference evidence="1 2" key="1">
    <citation type="journal article" date="2016" name="Nat. Commun.">
        <title>Thousands of microbial genomes shed light on interconnected biogeochemical processes in an aquifer system.</title>
        <authorList>
            <person name="Anantharaman K."/>
            <person name="Brown C.T."/>
            <person name="Hug L.A."/>
            <person name="Sharon I."/>
            <person name="Castelle C.J."/>
            <person name="Probst A.J."/>
            <person name="Thomas B.C."/>
            <person name="Singh A."/>
            <person name="Wilkins M.J."/>
            <person name="Karaoz U."/>
            <person name="Brodie E.L."/>
            <person name="Williams K.H."/>
            <person name="Hubbard S.S."/>
            <person name="Banfield J.F."/>
        </authorList>
    </citation>
    <scope>NUCLEOTIDE SEQUENCE [LARGE SCALE GENOMIC DNA]</scope>
</reference>
<protein>
    <submittedName>
        <fullName evidence="1">Uncharacterized protein</fullName>
    </submittedName>
</protein>